<keyword evidence="6" id="KW-0812">Transmembrane</keyword>
<evidence type="ECO:0000256" key="10">
    <source>
        <dbReference type="ARBA" id="ARBA00023237"/>
    </source>
</evidence>
<evidence type="ECO:0000256" key="9">
    <source>
        <dbReference type="ARBA" id="ARBA00023136"/>
    </source>
</evidence>
<keyword evidence="5" id="KW-1134">Transmembrane beta strand</keyword>
<accession>A0A1G5C6R0</accession>
<keyword evidence="14" id="KW-1185">Reference proteome</keyword>
<dbReference type="SUPFAM" id="SSF54523">
    <property type="entry name" value="Pili subunits"/>
    <property type="match status" value="1"/>
</dbReference>
<dbReference type="InterPro" id="IPR045584">
    <property type="entry name" value="Pilin-like"/>
</dbReference>
<dbReference type="Gene3D" id="2.150.10.10">
    <property type="entry name" value="Serralysin-like metalloprotease, C-terminal"/>
    <property type="match status" value="1"/>
</dbReference>
<feature type="domain" description="Trimeric autotransporter adhesin YadA-like stalk" evidence="12">
    <location>
        <begin position="496"/>
        <end position="539"/>
    </location>
</feature>
<evidence type="ECO:0000256" key="5">
    <source>
        <dbReference type="ARBA" id="ARBA00022452"/>
    </source>
</evidence>
<feature type="domain" description="Trimeric autotransporter adhesin YadA-like C-terminal membrane anchor" evidence="11">
    <location>
        <begin position="672"/>
        <end position="731"/>
    </location>
</feature>
<dbReference type="Pfam" id="PF05662">
    <property type="entry name" value="YadA_stalk"/>
    <property type="match status" value="2"/>
</dbReference>
<protein>
    <submittedName>
        <fullName evidence="13">Autotransporter adhesin</fullName>
    </submittedName>
</protein>
<organism evidence="13 14">
    <name type="scientific">Basfia succiniciproducens</name>
    <dbReference type="NCBI Taxonomy" id="653940"/>
    <lineage>
        <taxon>Bacteria</taxon>
        <taxon>Pseudomonadati</taxon>
        <taxon>Pseudomonadota</taxon>
        <taxon>Gammaproteobacteria</taxon>
        <taxon>Pasteurellales</taxon>
        <taxon>Pasteurellaceae</taxon>
        <taxon>Basfia</taxon>
    </lineage>
</organism>
<evidence type="ECO:0000259" key="12">
    <source>
        <dbReference type="Pfam" id="PF05662"/>
    </source>
</evidence>
<keyword evidence="10" id="KW-0998">Cell outer membrane</keyword>
<dbReference type="InterPro" id="IPR008635">
    <property type="entry name" value="Coiled_stalk_dom"/>
</dbReference>
<reference evidence="13 14" key="1">
    <citation type="submission" date="2016-10" db="EMBL/GenBank/DDBJ databases">
        <authorList>
            <person name="Varghese N."/>
            <person name="Submissions S."/>
        </authorList>
    </citation>
    <scope>NUCLEOTIDE SEQUENCE [LARGE SCALE GENOMIC DNA]</scope>
    <source>
        <strain evidence="13 14">DSM 22022</strain>
    </source>
</reference>
<dbReference type="SUPFAM" id="SSF101967">
    <property type="entry name" value="Adhesin YadA, collagen-binding domain"/>
    <property type="match status" value="2"/>
</dbReference>
<dbReference type="Gene3D" id="1.20.5.170">
    <property type="match status" value="1"/>
</dbReference>
<dbReference type="InterPro" id="IPR005594">
    <property type="entry name" value="YadA_C"/>
</dbReference>
<dbReference type="Gene3D" id="3.30.1300.30">
    <property type="entry name" value="GSPII I/J protein-like"/>
    <property type="match status" value="1"/>
</dbReference>
<sequence length="732" mass="74593">MKKIFKCNGQPVSRKIRIYSECIKKSGKILADVAKIATSLILSMTFANAADTAAGAGSGVAYGTGSNAPKAENVAVGKNAKIQYSNGASNATGDIAVGDDANINNYASQGGSIAVGSNAQIENMAGGGEASFAFGQTTYSGSWFSSARIPADPTKAVGSIAIGQNTFARTGSTMIGIHNYAGQLGDTTVDSNSTRTTNLNVYSTTLGTNSHSNGAFTTTTGVYNIISSDYNGGWLANPSKNLGATIYGSLNSIESMTGGYYAGIANSVTGIANKVANSNGALVYGAGNEITNSIVGLWSVPTESGDSAKAFQDSLMTTIKEYNGAGSTMAFGGGNMADYTLRSALLGVNNTLTGTAGNESVETMLNGYKNTATNVKNTTIIGSENTISDSTKNIVIGDKHKVTAVSNNVILGSSDNELETKVADVVMIGHNAEANIENSVALGSNAKTISASASTKGVGAYVSDSVTIGTVTRTLSFAGGSPVGVVSVGDVGRERRIQNVAAGLISATSTDAINGSQLYSALQNLSFSGGSGVSTVVNKEETVVAGDNIEVTSQPNSSNSKEYKVALKKDVNVNSVTSKTVTATEKVKVGNTIINSNGVTVKNGPSVTSSGVNAGNQRITNVKAGVNPTDAVNKSQLDTVDHKVRNVEGKLHDTRKEMRGIGANVAAGVALPQVYVPGKSMIAAAVGTYKDESALAVGWSRSSDTGKVIIKLTGTANTVGDVSGGVGVGYQY</sequence>
<evidence type="ECO:0000256" key="8">
    <source>
        <dbReference type="ARBA" id="ARBA00022927"/>
    </source>
</evidence>
<comment type="caution">
    <text evidence="13">The sequence shown here is derived from an EMBL/GenBank/DDBJ whole genome shotgun (WGS) entry which is preliminary data.</text>
</comment>
<name>A0A1G5C6R0_9PAST</name>
<evidence type="ECO:0000313" key="13">
    <source>
        <dbReference type="EMBL" id="SCX98018.1"/>
    </source>
</evidence>
<dbReference type="Gene3D" id="2.20.70.140">
    <property type="match status" value="1"/>
</dbReference>
<comment type="similarity">
    <text evidence="3">Belongs to the autotransporter-2 (AT-2) (TC 1.B.40) family.</text>
</comment>
<dbReference type="EMBL" id="FMUQ01000007">
    <property type="protein sequence ID" value="SCX98018.1"/>
    <property type="molecule type" value="Genomic_DNA"/>
</dbReference>
<comment type="subcellular location">
    <subcellularLocation>
        <location evidence="2">Cell outer membrane</location>
    </subcellularLocation>
    <subcellularLocation>
        <location evidence="1">Cell surface</location>
    </subcellularLocation>
</comment>
<gene>
    <name evidence="13" type="ORF">SAMN02910354_01030</name>
</gene>
<keyword evidence="9" id="KW-0472">Membrane</keyword>
<evidence type="ECO:0000256" key="1">
    <source>
        <dbReference type="ARBA" id="ARBA00004241"/>
    </source>
</evidence>
<evidence type="ECO:0000256" key="3">
    <source>
        <dbReference type="ARBA" id="ARBA00005848"/>
    </source>
</evidence>
<evidence type="ECO:0000259" key="11">
    <source>
        <dbReference type="Pfam" id="PF03895"/>
    </source>
</evidence>
<proteinExistence type="inferred from homology"/>
<keyword evidence="8" id="KW-0653">Protein transport</keyword>
<dbReference type="Proteomes" id="UP000199588">
    <property type="component" value="Unassembled WGS sequence"/>
</dbReference>
<dbReference type="InterPro" id="IPR011049">
    <property type="entry name" value="Serralysin-like_metalloprot_C"/>
</dbReference>
<dbReference type="Pfam" id="PF03895">
    <property type="entry name" value="YadA_anchor"/>
    <property type="match status" value="1"/>
</dbReference>
<feature type="domain" description="Trimeric autotransporter adhesin YadA-like stalk" evidence="12">
    <location>
        <begin position="618"/>
        <end position="646"/>
    </location>
</feature>
<evidence type="ECO:0000256" key="4">
    <source>
        <dbReference type="ARBA" id="ARBA00022448"/>
    </source>
</evidence>
<evidence type="ECO:0000256" key="6">
    <source>
        <dbReference type="ARBA" id="ARBA00022692"/>
    </source>
</evidence>
<keyword evidence="4" id="KW-0813">Transport</keyword>
<evidence type="ECO:0000313" key="14">
    <source>
        <dbReference type="Proteomes" id="UP000199588"/>
    </source>
</evidence>
<keyword evidence="7" id="KW-0732">Signal</keyword>
<evidence type="ECO:0000256" key="2">
    <source>
        <dbReference type="ARBA" id="ARBA00004442"/>
    </source>
</evidence>
<dbReference type="RefSeq" id="WP_090654860.1">
    <property type="nucleotide sequence ID" value="NZ_CP015031.1"/>
</dbReference>
<evidence type="ECO:0000256" key="7">
    <source>
        <dbReference type="ARBA" id="ARBA00022729"/>
    </source>
</evidence>